<evidence type="ECO:0000313" key="12">
    <source>
        <dbReference type="Proteomes" id="UP000515804"/>
    </source>
</evidence>
<evidence type="ECO:0000256" key="5">
    <source>
        <dbReference type="ARBA" id="ARBA00022519"/>
    </source>
</evidence>
<organism evidence="11 12">
    <name type="scientific">Thermomonas carbonis</name>
    <dbReference type="NCBI Taxonomy" id="1463158"/>
    <lineage>
        <taxon>Bacteria</taxon>
        <taxon>Pseudomonadati</taxon>
        <taxon>Pseudomonadota</taxon>
        <taxon>Gammaproteobacteria</taxon>
        <taxon>Lysobacterales</taxon>
        <taxon>Lysobacteraceae</taxon>
        <taxon>Thermomonas</taxon>
    </lineage>
</organism>
<evidence type="ECO:0000259" key="10">
    <source>
        <dbReference type="PROSITE" id="PS51012"/>
    </source>
</evidence>
<name>A0A7G9SN29_9GAMM</name>
<dbReference type="EMBL" id="CP060719">
    <property type="protein sequence ID" value="QNN69254.1"/>
    <property type="molecule type" value="Genomic_DNA"/>
</dbReference>
<feature type="transmembrane region" description="Helical" evidence="9">
    <location>
        <begin position="254"/>
        <end position="276"/>
    </location>
</feature>
<feature type="transmembrane region" description="Helical" evidence="9">
    <location>
        <begin position="166"/>
        <end position="189"/>
    </location>
</feature>
<keyword evidence="8 9" id="KW-0472">Membrane</keyword>
<dbReference type="InterPro" id="IPR047817">
    <property type="entry name" value="ABC2_TM_bact-type"/>
</dbReference>
<dbReference type="GO" id="GO:0015920">
    <property type="term" value="P:lipopolysaccharide transport"/>
    <property type="evidence" value="ECO:0007669"/>
    <property type="project" value="TreeGrafter"/>
</dbReference>
<dbReference type="Pfam" id="PF01061">
    <property type="entry name" value="ABC2_membrane"/>
    <property type="match status" value="1"/>
</dbReference>
<evidence type="ECO:0000256" key="3">
    <source>
        <dbReference type="ARBA" id="ARBA00022448"/>
    </source>
</evidence>
<dbReference type="PANTHER" id="PTHR30413:SF8">
    <property type="entry name" value="TRANSPORT PERMEASE PROTEIN"/>
    <property type="match status" value="1"/>
</dbReference>
<dbReference type="InterPro" id="IPR013525">
    <property type="entry name" value="ABC2_TM"/>
</dbReference>
<protein>
    <recommendedName>
        <fullName evidence="9">Transport permease protein</fullName>
    </recommendedName>
</protein>
<evidence type="ECO:0000313" key="11">
    <source>
        <dbReference type="EMBL" id="QNN69254.1"/>
    </source>
</evidence>
<feature type="transmembrane region" description="Helical" evidence="9">
    <location>
        <begin position="89"/>
        <end position="111"/>
    </location>
</feature>
<comment type="subcellular location">
    <subcellularLocation>
        <location evidence="1 9">Cell inner membrane</location>
        <topology evidence="1 9">Multi-pass membrane protein</topology>
    </subcellularLocation>
</comment>
<feature type="transmembrane region" description="Helical" evidence="9">
    <location>
        <begin position="58"/>
        <end position="83"/>
    </location>
</feature>
<comment type="similarity">
    <text evidence="2 9">Belongs to the ABC-2 integral membrane protein family.</text>
</comment>
<dbReference type="KEGG" id="tcn:H9L16_11280"/>
<keyword evidence="4 9" id="KW-1003">Cell membrane</keyword>
<dbReference type="PANTHER" id="PTHR30413">
    <property type="entry name" value="INNER MEMBRANE TRANSPORT PERMEASE"/>
    <property type="match status" value="1"/>
</dbReference>
<evidence type="ECO:0000256" key="2">
    <source>
        <dbReference type="ARBA" id="ARBA00007783"/>
    </source>
</evidence>
<evidence type="ECO:0000256" key="9">
    <source>
        <dbReference type="RuleBase" id="RU361157"/>
    </source>
</evidence>
<dbReference type="GO" id="GO:0140359">
    <property type="term" value="F:ABC-type transporter activity"/>
    <property type="evidence" value="ECO:0007669"/>
    <property type="project" value="InterPro"/>
</dbReference>
<keyword evidence="7 9" id="KW-1133">Transmembrane helix</keyword>
<keyword evidence="3 9" id="KW-0813">Transport</keyword>
<feature type="transmembrane region" description="Helical" evidence="9">
    <location>
        <begin position="201"/>
        <end position="223"/>
    </location>
</feature>
<reference evidence="11 12" key="1">
    <citation type="submission" date="2020-08" db="EMBL/GenBank/DDBJ databases">
        <title>Genome sequence of Thermomonas carbonis KCTC 42013T.</title>
        <authorList>
            <person name="Hyun D.-W."/>
            <person name="Bae J.-W."/>
        </authorList>
    </citation>
    <scope>NUCLEOTIDE SEQUENCE [LARGE SCALE GENOMIC DNA]</scope>
    <source>
        <strain evidence="11 12">KCTC 42013</strain>
    </source>
</reference>
<evidence type="ECO:0000256" key="1">
    <source>
        <dbReference type="ARBA" id="ARBA00004429"/>
    </source>
</evidence>
<dbReference type="Proteomes" id="UP000515804">
    <property type="component" value="Chromosome"/>
</dbReference>
<evidence type="ECO:0000256" key="8">
    <source>
        <dbReference type="ARBA" id="ARBA00023136"/>
    </source>
</evidence>
<dbReference type="AlphaFoldDB" id="A0A7G9SN29"/>
<keyword evidence="12" id="KW-1185">Reference proteome</keyword>
<feature type="domain" description="ABC transmembrane type-2" evidence="10">
    <location>
        <begin position="59"/>
        <end position="279"/>
    </location>
</feature>
<keyword evidence="6 9" id="KW-0812">Transmembrane</keyword>
<proteinExistence type="inferred from homology"/>
<feature type="transmembrane region" description="Helical" evidence="9">
    <location>
        <begin position="132"/>
        <end position="160"/>
    </location>
</feature>
<dbReference type="PROSITE" id="PS51012">
    <property type="entry name" value="ABC_TM2"/>
    <property type="match status" value="1"/>
</dbReference>
<accession>A0A7G9SN29</accession>
<evidence type="ECO:0000256" key="7">
    <source>
        <dbReference type="ARBA" id="ARBA00022989"/>
    </source>
</evidence>
<sequence>MSELDDRIHEEHFGHAHLTEISASGNSLRTELRELWAYRDLLVLLIQRDVSIRYKQSAVGIGWAVIQPLITMLIFTVVFGNFAKLPSEGYPYAVFTMCALVPWAFFARALAGASGSIAGSANMVTKVYFPRLILPISKTVSGIVDFGVAFGVLVVMLLIYQVPPSIGLLWLPLFVLLALATALGIGLWLTALNVKYRDIGLLVPFLTQIWMYASPIAYSTTIIPAKWIWLYSLNPITGVVEGFRWALLGKAPPAAGPLALSCAVVVLMLVSGLWYFRRTERTFADTI</sequence>
<dbReference type="RefSeq" id="WP_187551777.1">
    <property type="nucleotide sequence ID" value="NZ_BMZL01000002.1"/>
</dbReference>
<evidence type="ECO:0000256" key="4">
    <source>
        <dbReference type="ARBA" id="ARBA00022475"/>
    </source>
</evidence>
<evidence type="ECO:0000256" key="6">
    <source>
        <dbReference type="ARBA" id="ARBA00022692"/>
    </source>
</evidence>
<gene>
    <name evidence="11" type="ORF">H9L16_11280</name>
</gene>
<dbReference type="GO" id="GO:0005886">
    <property type="term" value="C:plasma membrane"/>
    <property type="evidence" value="ECO:0007669"/>
    <property type="project" value="UniProtKB-SubCell"/>
</dbReference>
<keyword evidence="5" id="KW-0997">Cell inner membrane</keyword>